<dbReference type="AlphaFoldDB" id="A0AAV1UVE9"/>
<comment type="caution">
    <text evidence="2">The sequence shown here is derived from an EMBL/GenBank/DDBJ whole genome shotgun (WGS) entry which is preliminary data.</text>
</comment>
<reference evidence="2" key="1">
    <citation type="submission" date="2024-01" db="EMBL/GenBank/DDBJ databases">
        <authorList>
            <person name="Webb A."/>
        </authorList>
    </citation>
    <scope>NUCLEOTIDE SEQUENCE</scope>
    <source>
        <strain evidence="2">Pm1</strain>
    </source>
</reference>
<accession>A0AAV1UVE9</accession>
<dbReference type="Proteomes" id="UP001162060">
    <property type="component" value="Unassembled WGS sequence"/>
</dbReference>
<dbReference type="EMBL" id="CAKLBY020000227">
    <property type="protein sequence ID" value="CAK7937653.1"/>
    <property type="molecule type" value="Genomic_DNA"/>
</dbReference>
<evidence type="ECO:0000313" key="2">
    <source>
        <dbReference type="EMBL" id="CAK7937653.1"/>
    </source>
</evidence>
<organism evidence="2 3">
    <name type="scientific">Peronospora matthiolae</name>
    <dbReference type="NCBI Taxonomy" id="2874970"/>
    <lineage>
        <taxon>Eukaryota</taxon>
        <taxon>Sar</taxon>
        <taxon>Stramenopiles</taxon>
        <taxon>Oomycota</taxon>
        <taxon>Peronosporomycetes</taxon>
        <taxon>Peronosporales</taxon>
        <taxon>Peronosporaceae</taxon>
        <taxon>Peronospora</taxon>
    </lineage>
</organism>
<gene>
    <name evidence="2" type="ORF">PM001_LOCUS22803</name>
</gene>
<name>A0AAV1UVE9_9STRA</name>
<sequence length="139" mass="15681">MTLFLGGQKAQISLILREHALSPSDLAHHSVAFLLLSLRRDKKPPMRLSVVLLFSAFEQLATSNGQQRLHPIASNSSESNRSSSTDPDEAQSGQHFKDSDSGNEVNREDERLGSWFDTVLHSVQLEWTKGNLKRWVRQE</sequence>
<feature type="compositionally biased region" description="Low complexity" evidence="1">
    <location>
        <begin position="74"/>
        <end position="84"/>
    </location>
</feature>
<evidence type="ECO:0000313" key="3">
    <source>
        <dbReference type="Proteomes" id="UP001162060"/>
    </source>
</evidence>
<proteinExistence type="predicted"/>
<protein>
    <submittedName>
        <fullName evidence="2">Uncharacterized protein</fullName>
    </submittedName>
</protein>
<feature type="region of interest" description="Disordered" evidence="1">
    <location>
        <begin position="65"/>
        <end position="108"/>
    </location>
</feature>
<evidence type="ECO:0000256" key="1">
    <source>
        <dbReference type="SAM" id="MobiDB-lite"/>
    </source>
</evidence>
<feature type="compositionally biased region" description="Basic and acidic residues" evidence="1">
    <location>
        <begin position="95"/>
        <end position="108"/>
    </location>
</feature>